<keyword evidence="2" id="KW-1185">Reference proteome</keyword>
<dbReference type="EMBL" id="MJMH01000172">
    <property type="protein sequence ID" value="OLQ91682.1"/>
    <property type="molecule type" value="Genomic_DNA"/>
</dbReference>
<accession>A0ABX3FFJ1</accession>
<reference evidence="1 2" key="1">
    <citation type="submission" date="2016-09" db="EMBL/GenBank/DDBJ databases">
        <title>Genomic Taxonomy of the Vibrionaceae.</title>
        <authorList>
            <person name="Gonzalez-Castillo A."/>
            <person name="Gomez-Gil B."/>
            <person name="Enciso-Ibarra K."/>
        </authorList>
    </citation>
    <scope>NUCLEOTIDE SEQUENCE [LARGE SCALE GENOMIC DNA]</scope>
    <source>
        <strain evidence="1 2">CAIM 1902</strain>
    </source>
</reference>
<gene>
    <name evidence="1" type="ORF">BIY20_09775</name>
</gene>
<dbReference type="RefSeq" id="WP_075715056.1">
    <property type="nucleotide sequence ID" value="NZ_AP019656.1"/>
</dbReference>
<evidence type="ECO:0000313" key="1">
    <source>
        <dbReference type="EMBL" id="OLQ91682.1"/>
    </source>
</evidence>
<dbReference type="InterPro" id="IPR008822">
    <property type="entry name" value="Endonuclease_RusA-like"/>
</dbReference>
<dbReference type="SUPFAM" id="SSF103084">
    <property type="entry name" value="Holliday junction resolvase RusA"/>
    <property type="match status" value="1"/>
</dbReference>
<evidence type="ECO:0000313" key="2">
    <source>
        <dbReference type="Proteomes" id="UP000186039"/>
    </source>
</evidence>
<name>A0ABX3FFJ1_9VIBR</name>
<dbReference type="Proteomes" id="UP000186039">
    <property type="component" value="Unassembled WGS sequence"/>
</dbReference>
<comment type="caution">
    <text evidence="1">The sequence shown here is derived from an EMBL/GenBank/DDBJ whole genome shotgun (WGS) entry which is preliminary data.</text>
</comment>
<protein>
    <submittedName>
        <fullName evidence="1">Uncharacterized protein</fullName>
    </submittedName>
</protein>
<proteinExistence type="predicted"/>
<dbReference type="Gene3D" id="3.30.1330.70">
    <property type="entry name" value="Holliday junction resolvase RusA"/>
    <property type="match status" value="1"/>
</dbReference>
<dbReference type="InterPro" id="IPR036614">
    <property type="entry name" value="RusA-like_sf"/>
</dbReference>
<organism evidence="1 2">
    <name type="scientific">Vibrio panuliri</name>
    <dbReference type="NCBI Taxonomy" id="1381081"/>
    <lineage>
        <taxon>Bacteria</taxon>
        <taxon>Pseudomonadati</taxon>
        <taxon>Pseudomonadota</taxon>
        <taxon>Gammaproteobacteria</taxon>
        <taxon>Vibrionales</taxon>
        <taxon>Vibrionaceae</taxon>
        <taxon>Vibrio</taxon>
    </lineage>
</organism>
<sequence>MKSSTNGDWVTVRLKPLSVNEAYFGSKTKTARYRKYEDAMRLCLPDMDIPDGKLALQVEVTYARASSDIDNFLKAFIDCLQKRYEFNDNRIYKLRVIKHVDKDDVGIRFKLTHYPDSHAPSDGVCTCALAYMEKSELEEIKEELCDK</sequence>
<dbReference type="Pfam" id="PF05866">
    <property type="entry name" value="RusA"/>
    <property type="match status" value="1"/>
</dbReference>